<comment type="similarity">
    <text evidence="2">Belongs to the TonB family.</text>
</comment>
<evidence type="ECO:0000313" key="12">
    <source>
        <dbReference type="EMBL" id="MEK8025365.1"/>
    </source>
</evidence>
<keyword evidence="4" id="KW-1003">Cell membrane</keyword>
<keyword evidence="5" id="KW-0997">Cell inner membrane</keyword>
<dbReference type="Pfam" id="PF03544">
    <property type="entry name" value="TonB_C"/>
    <property type="match status" value="1"/>
</dbReference>
<keyword evidence="9" id="KW-0472">Membrane</keyword>
<dbReference type="PANTHER" id="PTHR33446">
    <property type="entry name" value="PROTEIN TONB-RELATED"/>
    <property type="match status" value="1"/>
</dbReference>
<evidence type="ECO:0000256" key="7">
    <source>
        <dbReference type="ARBA" id="ARBA00022927"/>
    </source>
</evidence>
<evidence type="ECO:0000313" key="13">
    <source>
        <dbReference type="Proteomes" id="UP001368500"/>
    </source>
</evidence>
<protein>
    <submittedName>
        <fullName evidence="12">Energy transducer TonB</fullName>
    </submittedName>
</protein>
<dbReference type="SUPFAM" id="SSF74653">
    <property type="entry name" value="TolA/TonB C-terminal domain"/>
    <property type="match status" value="1"/>
</dbReference>
<sequence>MNSAVLPSQPAPRAAAAARQVPSGPSLVQPPVGAPAAVAQASGEVAGWQPSRGPRPAIVGIVALHALLGWALLQGKVLPQAVAQVPLFVSMIDLPAPPPEPPPPAPPPTPQKKVVTRADVTPPPMPLPPPEVQVSVPAPPAPPPAPPAPVIDTPVPVAAPVVAAAVAAPPAPPAPPPRPAPVAPREVPSSALAYVELPEVVYPRLSRRNGESGRVVLRVLVGPDGGMAREVTVAQSSGHARLDDAAIQALKRARFKALMVQGVGQTVWALVPIDFDLES</sequence>
<comment type="subcellular location">
    <subcellularLocation>
        <location evidence="1">Cell inner membrane</location>
        <topology evidence="1">Single-pass membrane protein</topology>
        <orientation evidence="1">Periplasmic side</orientation>
    </subcellularLocation>
</comment>
<reference evidence="12 13" key="1">
    <citation type="submission" date="2024-04" db="EMBL/GenBank/DDBJ databases">
        <title>Novel species of the genus Ideonella isolated from streams.</title>
        <authorList>
            <person name="Lu H."/>
        </authorList>
    </citation>
    <scope>NUCLEOTIDE SEQUENCE [LARGE SCALE GENOMIC DNA]</scope>
    <source>
        <strain evidence="12 13">BYS139W</strain>
    </source>
</reference>
<keyword evidence="6" id="KW-0812">Transmembrane</keyword>
<dbReference type="NCBIfam" id="TIGR01352">
    <property type="entry name" value="tonB_Cterm"/>
    <property type="match status" value="1"/>
</dbReference>
<keyword evidence="8" id="KW-1133">Transmembrane helix</keyword>
<keyword evidence="3" id="KW-0813">Transport</keyword>
<feature type="compositionally biased region" description="Low complexity" evidence="10">
    <location>
        <begin position="11"/>
        <end position="20"/>
    </location>
</feature>
<dbReference type="PANTHER" id="PTHR33446:SF2">
    <property type="entry name" value="PROTEIN TONB"/>
    <property type="match status" value="1"/>
</dbReference>
<evidence type="ECO:0000256" key="9">
    <source>
        <dbReference type="ARBA" id="ARBA00023136"/>
    </source>
</evidence>
<name>A0ABU9B8H6_9BURK</name>
<dbReference type="InterPro" id="IPR006260">
    <property type="entry name" value="TonB/TolA_C"/>
</dbReference>
<evidence type="ECO:0000256" key="4">
    <source>
        <dbReference type="ARBA" id="ARBA00022475"/>
    </source>
</evidence>
<evidence type="ECO:0000256" key="8">
    <source>
        <dbReference type="ARBA" id="ARBA00022989"/>
    </source>
</evidence>
<feature type="region of interest" description="Disordered" evidence="10">
    <location>
        <begin position="1"/>
        <end position="32"/>
    </location>
</feature>
<keyword evidence="13" id="KW-1185">Reference proteome</keyword>
<dbReference type="Gene3D" id="3.30.1150.10">
    <property type="match status" value="1"/>
</dbReference>
<gene>
    <name evidence="12" type="ORF">AACH11_05265</name>
</gene>
<evidence type="ECO:0000256" key="10">
    <source>
        <dbReference type="SAM" id="MobiDB-lite"/>
    </source>
</evidence>
<organism evidence="12 13">
    <name type="scientific">Pseudaquabacterium rugosum</name>
    <dbReference type="NCBI Taxonomy" id="2984194"/>
    <lineage>
        <taxon>Bacteria</taxon>
        <taxon>Pseudomonadati</taxon>
        <taxon>Pseudomonadota</taxon>
        <taxon>Betaproteobacteria</taxon>
        <taxon>Burkholderiales</taxon>
        <taxon>Sphaerotilaceae</taxon>
        <taxon>Pseudaquabacterium</taxon>
    </lineage>
</organism>
<dbReference type="EMBL" id="JBBUTF010000004">
    <property type="protein sequence ID" value="MEK8025365.1"/>
    <property type="molecule type" value="Genomic_DNA"/>
</dbReference>
<dbReference type="RefSeq" id="WP_341373149.1">
    <property type="nucleotide sequence ID" value="NZ_JBBUTF010000004.1"/>
</dbReference>
<feature type="region of interest" description="Disordered" evidence="10">
    <location>
        <begin position="98"/>
        <end position="147"/>
    </location>
</feature>
<dbReference type="PROSITE" id="PS52015">
    <property type="entry name" value="TONB_CTD"/>
    <property type="match status" value="1"/>
</dbReference>
<feature type="compositionally biased region" description="Pro residues" evidence="10">
    <location>
        <begin position="121"/>
        <end position="147"/>
    </location>
</feature>
<evidence type="ECO:0000259" key="11">
    <source>
        <dbReference type="PROSITE" id="PS52015"/>
    </source>
</evidence>
<evidence type="ECO:0000256" key="6">
    <source>
        <dbReference type="ARBA" id="ARBA00022692"/>
    </source>
</evidence>
<evidence type="ECO:0000256" key="5">
    <source>
        <dbReference type="ARBA" id="ARBA00022519"/>
    </source>
</evidence>
<comment type="caution">
    <text evidence="12">The sequence shown here is derived from an EMBL/GenBank/DDBJ whole genome shotgun (WGS) entry which is preliminary data.</text>
</comment>
<keyword evidence="7" id="KW-0653">Protein transport</keyword>
<feature type="domain" description="TonB C-terminal" evidence="11">
    <location>
        <begin position="187"/>
        <end position="279"/>
    </location>
</feature>
<accession>A0ABU9B8H6</accession>
<feature type="compositionally biased region" description="Pro residues" evidence="10">
    <location>
        <begin position="98"/>
        <end position="110"/>
    </location>
</feature>
<proteinExistence type="inferred from homology"/>
<dbReference type="InterPro" id="IPR037682">
    <property type="entry name" value="TonB_C"/>
</dbReference>
<evidence type="ECO:0000256" key="1">
    <source>
        <dbReference type="ARBA" id="ARBA00004383"/>
    </source>
</evidence>
<evidence type="ECO:0000256" key="3">
    <source>
        <dbReference type="ARBA" id="ARBA00022448"/>
    </source>
</evidence>
<dbReference type="PRINTS" id="PR01217">
    <property type="entry name" value="PRICHEXTENSN"/>
</dbReference>
<evidence type="ECO:0000256" key="2">
    <source>
        <dbReference type="ARBA" id="ARBA00006555"/>
    </source>
</evidence>
<dbReference type="Proteomes" id="UP001368500">
    <property type="component" value="Unassembled WGS sequence"/>
</dbReference>
<dbReference type="InterPro" id="IPR051045">
    <property type="entry name" value="TonB-dependent_transducer"/>
</dbReference>